<dbReference type="PANTHER" id="PTHR33281:SF19">
    <property type="entry name" value="VOLTAGE-DEPENDENT ANION CHANNEL-FORMING PROTEIN YNEE"/>
    <property type="match status" value="1"/>
</dbReference>
<keyword evidence="3" id="KW-1003">Cell membrane</keyword>
<proteinExistence type="predicted"/>
<keyword evidence="5" id="KW-1133">Transmembrane helix</keyword>
<feature type="domain" description="25S rRNA (uridine-N(3))-methyltransferase BMT5-like" evidence="10">
    <location>
        <begin position="1597"/>
        <end position="1767"/>
    </location>
</feature>
<comment type="subcellular location">
    <subcellularLocation>
        <location evidence="1">Cell membrane</location>
        <topology evidence="1">Multi-pass membrane protein</topology>
    </subcellularLocation>
</comment>
<protein>
    <recommendedName>
        <fullName evidence="10">25S rRNA (uridine-N(3))-methyltransferase BMT5-like domain-containing protein</fullName>
    </recommendedName>
</protein>
<evidence type="ECO:0000256" key="9">
    <source>
        <dbReference type="SAM" id="MobiDB-lite"/>
    </source>
</evidence>
<dbReference type="OrthoDB" id="273345at2759"/>
<name>A0A812XF18_SYMPI</name>
<evidence type="ECO:0000259" key="10">
    <source>
        <dbReference type="Pfam" id="PF10354"/>
    </source>
</evidence>
<feature type="coiled-coil region" evidence="8">
    <location>
        <begin position="1631"/>
        <end position="1658"/>
    </location>
</feature>
<organism evidence="11 12">
    <name type="scientific">Symbiodinium pilosum</name>
    <name type="common">Dinoflagellate</name>
    <dbReference type="NCBI Taxonomy" id="2952"/>
    <lineage>
        <taxon>Eukaryota</taxon>
        <taxon>Sar</taxon>
        <taxon>Alveolata</taxon>
        <taxon>Dinophyceae</taxon>
        <taxon>Suessiales</taxon>
        <taxon>Symbiodiniaceae</taxon>
        <taxon>Symbiodinium</taxon>
    </lineage>
</organism>
<reference evidence="11" key="1">
    <citation type="submission" date="2021-02" db="EMBL/GenBank/DDBJ databases">
        <authorList>
            <person name="Dougan E. K."/>
            <person name="Rhodes N."/>
            <person name="Thang M."/>
            <person name="Chan C."/>
        </authorList>
    </citation>
    <scope>NUCLEOTIDE SEQUENCE</scope>
</reference>
<dbReference type="EMBL" id="CAJNIZ010045581">
    <property type="protein sequence ID" value="CAE7724277.1"/>
    <property type="molecule type" value="Genomic_DNA"/>
</dbReference>
<dbReference type="InterPro" id="IPR019446">
    <property type="entry name" value="BMT5-like"/>
</dbReference>
<dbReference type="GO" id="GO:0070475">
    <property type="term" value="P:rRNA base methylation"/>
    <property type="evidence" value="ECO:0007669"/>
    <property type="project" value="InterPro"/>
</dbReference>
<feature type="compositionally biased region" description="Basic and acidic residues" evidence="9">
    <location>
        <begin position="1366"/>
        <end position="1389"/>
    </location>
</feature>
<keyword evidence="8" id="KW-0175">Coiled coil</keyword>
<evidence type="ECO:0000256" key="4">
    <source>
        <dbReference type="ARBA" id="ARBA00022692"/>
    </source>
</evidence>
<keyword evidence="12" id="KW-1185">Reference proteome</keyword>
<accession>A0A812XF18</accession>
<evidence type="ECO:0000313" key="12">
    <source>
        <dbReference type="Proteomes" id="UP000649617"/>
    </source>
</evidence>
<dbReference type="Pfam" id="PF25539">
    <property type="entry name" value="Bestrophin_2"/>
    <property type="match status" value="1"/>
</dbReference>
<dbReference type="GO" id="GO:0005254">
    <property type="term" value="F:chloride channel activity"/>
    <property type="evidence" value="ECO:0007669"/>
    <property type="project" value="InterPro"/>
</dbReference>
<evidence type="ECO:0000256" key="7">
    <source>
        <dbReference type="ARBA" id="ARBA00023136"/>
    </source>
</evidence>
<dbReference type="Pfam" id="PF10354">
    <property type="entry name" value="BMT5-like"/>
    <property type="match status" value="1"/>
</dbReference>
<keyword evidence="2" id="KW-0813">Transport</keyword>
<keyword evidence="7" id="KW-0472">Membrane</keyword>
<feature type="region of interest" description="Disordered" evidence="9">
    <location>
        <begin position="1359"/>
        <end position="1389"/>
    </location>
</feature>
<feature type="region of interest" description="Disordered" evidence="9">
    <location>
        <begin position="1280"/>
        <end position="1300"/>
    </location>
</feature>
<dbReference type="Proteomes" id="UP000649617">
    <property type="component" value="Unassembled WGS sequence"/>
</dbReference>
<comment type="caution">
    <text evidence="11">The sequence shown here is derived from an EMBL/GenBank/DDBJ whole genome shotgun (WGS) entry which is preliminary data.</text>
</comment>
<dbReference type="PANTHER" id="PTHR33281">
    <property type="entry name" value="UPF0187 PROTEIN YNEE"/>
    <property type="match status" value="1"/>
</dbReference>
<dbReference type="GO" id="GO:0005886">
    <property type="term" value="C:plasma membrane"/>
    <property type="evidence" value="ECO:0007669"/>
    <property type="project" value="UniProtKB-SubCell"/>
</dbReference>
<feature type="region of interest" description="Disordered" evidence="9">
    <location>
        <begin position="1802"/>
        <end position="1821"/>
    </location>
</feature>
<keyword evidence="6" id="KW-0406">Ion transport</keyword>
<dbReference type="InterPro" id="IPR044669">
    <property type="entry name" value="YneE/VCCN1/2-like"/>
</dbReference>
<evidence type="ECO:0000256" key="6">
    <source>
        <dbReference type="ARBA" id="ARBA00023065"/>
    </source>
</evidence>
<evidence type="ECO:0000313" key="11">
    <source>
        <dbReference type="EMBL" id="CAE7724277.1"/>
    </source>
</evidence>
<keyword evidence="4" id="KW-0812">Transmembrane</keyword>
<evidence type="ECO:0000256" key="3">
    <source>
        <dbReference type="ARBA" id="ARBA00022475"/>
    </source>
</evidence>
<gene>
    <name evidence="11" type="ORF">SPIL2461_LOCUS20694</name>
</gene>
<evidence type="ECO:0000256" key="8">
    <source>
        <dbReference type="SAM" id="Coils"/>
    </source>
</evidence>
<feature type="region of interest" description="Disordered" evidence="9">
    <location>
        <begin position="1227"/>
        <end position="1253"/>
    </location>
</feature>
<evidence type="ECO:0000256" key="2">
    <source>
        <dbReference type="ARBA" id="ARBA00022448"/>
    </source>
</evidence>
<sequence>MPWRCRCCPSKRDPAQVAQLEGGLWRADFIGANPVLLSHHCPDTANSASNKQEKLQRLWIKAPKVATARDLFAWFSRTVDDKLRQLEDARESADESKLRKALEEVRQDAEPEVKEPNALVESLVQAEVALNTIVVKRAMKNLNQVIRSGDEAELRDAIKAAREAELPPPKLREAEKALTEMVQERELKMLRSATAGEDETQLRNAIKEARLADLPSNDVDKAQDALNELILARERKALSDAMDSADEIQLRDAISDASKADVPMQELDEARKFLQMLTLRRRVDLLQKAIDDRGEGQLREAVAAARKAVLPDDVEEVARVNAILGQAQATLKDIFLEKELKQLQDAISSGDEDQLREALSQARALDLPEDECSRAQEELNTLVLARKLKRLRNAAGSNDEDQLRAAITEARKDGLPADELELANDALSALVLQRDLTELREAAASEDEELLREAIVEAKQLELPSEEVDKAQTALTALVQRRSERQLELAMDSDESELKGAIAEARKVGLSEQVIDKAKETLRQKAQARISKYLQDAAELQEEDQLRDAIAEARKADLPAEEVEAAQAVLTRLILDRQVANLRLATQGNEAELREAIREARRQEVPAMEIDSAQDALASMIVSKKLAWLRNASNTRDESELRNVLSELRKMELPSDEVLRMEIQEQVAEGQATLSQIVLERELEQVEEAMSSGNETQLRKAIEQAREANVLPQDLEKAIETLSQLTSERLRRKLQTMVDSEDEAEVREVLKEARAAQIGGEELEKVRNKLTDLVLVRELTEAYTRASLRTAIEEAELRQLKHPALEVARGKVSAIDRLREAEQSRNPQVIEEALAQAKSLRVDPDVISSAEGVLEREVGIQRFGLKHDRVIQERGGQALPIPVQERFRSTDIFLVLLRVVSSRTLHQVARPVAVCTAWAACCAAISKCHHALPESAWRLNQFLVTPLGLLLTFRTQQSIARFNEAVTNWGKISSVCRSLSRALFYHDARVPRETHYELAQHICLFPEVLREHLENRRTKLLNIRRDDVSKPMALLDRVHSRVSSLRLLELSERNVLLKYVEQLSDLVSPCESVVQTPVPQSYVRHTGRFLAVWLLTLPLALAPETGWLTVLIELIASWGLLGIQEIGLRLEDPFNGQVTMEVFIATMAKEVRQRYVLVVEDLLQAHAENQLEDMSRCWSHRFDARFMQILREEQRLAVEESRRASLAAVLDSVKEWRPSTQASWPFGCSTATGRFETPESTPGPGDYESKPGSISTKQMLAVKDHGKICCRQHQDNEVEVVVEEEPELPSAKATGADPAPWVALDEEEESVGEEEWQLEVDNGEVEIAVDDADLFLDDAMPELQEEFEELKDLAEAETGTLGSEGDDPKQGESDEEIVPGREDDMKLSDVPEDMREAVQGSLSLKRVLAEKYGSLESEPAAKRRREEPPLEGVRQRLLDRWKLSWDPAVRYVLQTAELADVEGLAKTTWKPLANPPRNNGRDPKSNAEQVNEKLLFVREEKLCSKETVNVLQAWTGRWNLRDNDTQRLRSANHKNLRYVMKEYDGKRPIPELLDEAAAQVISEDSEQTEDAMPESPGLFTLSRFNRLELIDSMADALVLGDANLTFSALLAEHREGLGHVGRVVATTFETIEILRERYAEIDQTVKSLEDKMSEVLHNVDATRLAVDPRFKGMEKKFGAVYYNFPHAGAIQGFFDGHPFVRWRHENLMHLFFRALRCFVKKGGVVKVASNCNATGVRYSDIILGAQQSEFAHVETFPFLEWQLRNYRRSYGDRRDKGRRPEDGKNYRAQRAERDMVYCFRYEPSGENPQKPTVREPPSKAQLMDAREGRLQKMYGKERERRVQEIGELFKAYAAGVHVG</sequence>
<evidence type="ECO:0000256" key="1">
    <source>
        <dbReference type="ARBA" id="ARBA00004651"/>
    </source>
</evidence>
<evidence type="ECO:0000256" key="5">
    <source>
        <dbReference type="ARBA" id="ARBA00022989"/>
    </source>
</evidence>
<dbReference type="GO" id="GO:0070042">
    <property type="term" value="F:rRNA (uridine-N3-)-methyltransferase activity"/>
    <property type="evidence" value="ECO:0007669"/>
    <property type="project" value="InterPro"/>
</dbReference>